<dbReference type="Proteomes" id="UP000680865">
    <property type="component" value="Unassembled WGS sequence"/>
</dbReference>
<comment type="caution">
    <text evidence="3">The sequence shown here is derived from an EMBL/GenBank/DDBJ whole genome shotgun (WGS) entry which is preliminary data.</text>
</comment>
<proteinExistence type="predicted"/>
<feature type="domain" description="MDMPI C-terminal" evidence="1">
    <location>
        <begin position="157"/>
        <end position="245"/>
    </location>
</feature>
<dbReference type="InterPro" id="IPR017517">
    <property type="entry name" value="Maleyloyr_isom"/>
</dbReference>
<evidence type="ECO:0000313" key="3">
    <source>
        <dbReference type="EMBL" id="GIM71701.1"/>
    </source>
</evidence>
<gene>
    <name evidence="3" type="ORF">Aco04nite_26590</name>
</gene>
<dbReference type="InterPro" id="IPR010872">
    <property type="entry name" value="MDMPI_C-term_domain"/>
</dbReference>
<accession>A0A919SGV8</accession>
<keyword evidence="4" id="KW-1185">Reference proteome</keyword>
<sequence>MPEILDFPELLRLIDERSDAFRATIAAAPSLDVVVPTCPEWTLFDLAEHIGTGRRSWAATVAAGPAETKADLPPDTPEAPRDDREALLTWLADSTQELVDALRKAGPDSTCWNWWADSQSPPTTGAVARHQLQQFVVHTYDAQLTIGTPQPLPTAAAFDGVDEFNLTCVATTTPWPHAPATLDFHATEGRTWRVHLSTAGARISTPDETPADVTITATASNLVLNFYDRIPLDTLSIEGDRRSLDQLVAWDRS</sequence>
<dbReference type="EMBL" id="BOQP01000011">
    <property type="protein sequence ID" value="GIM71701.1"/>
    <property type="molecule type" value="Genomic_DNA"/>
</dbReference>
<dbReference type="InterPro" id="IPR034660">
    <property type="entry name" value="DinB/YfiT-like"/>
</dbReference>
<dbReference type="AlphaFoldDB" id="A0A919SGV8"/>
<protein>
    <recommendedName>
        <fullName evidence="5">Maleylpyruvate isomerase family mycothiol-dependent enzyme</fullName>
    </recommendedName>
</protein>
<dbReference type="Pfam" id="PF11716">
    <property type="entry name" value="MDMPI_N"/>
    <property type="match status" value="1"/>
</dbReference>
<dbReference type="SUPFAM" id="SSF109854">
    <property type="entry name" value="DinB/YfiT-like putative metalloenzymes"/>
    <property type="match status" value="1"/>
</dbReference>
<evidence type="ECO:0008006" key="5">
    <source>
        <dbReference type="Google" id="ProtNLM"/>
    </source>
</evidence>
<dbReference type="NCBIfam" id="TIGR03083">
    <property type="entry name" value="maleylpyruvate isomerase family mycothiol-dependent enzyme"/>
    <property type="match status" value="1"/>
</dbReference>
<name>A0A919SGV8_9ACTN</name>
<dbReference type="Gene3D" id="1.20.120.450">
    <property type="entry name" value="dinb family like domain"/>
    <property type="match status" value="1"/>
</dbReference>
<feature type="domain" description="Mycothiol-dependent maleylpyruvate isomerase metal-binding" evidence="2">
    <location>
        <begin position="11"/>
        <end position="143"/>
    </location>
</feature>
<evidence type="ECO:0000313" key="4">
    <source>
        <dbReference type="Proteomes" id="UP000680865"/>
    </source>
</evidence>
<evidence type="ECO:0000259" key="2">
    <source>
        <dbReference type="Pfam" id="PF11716"/>
    </source>
</evidence>
<dbReference type="GO" id="GO:0046872">
    <property type="term" value="F:metal ion binding"/>
    <property type="evidence" value="ECO:0007669"/>
    <property type="project" value="InterPro"/>
</dbReference>
<dbReference type="GO" id="GO:0005886">
    <property type="term" value="C:plasma membrane"/>
    <property type="evidence" value="ECO:0007669"/>
    <property type="project" value="TreeGrafter"/>
</dbReference>
<dbReference type="Pfam" id="PF07398">
    <property type="entry name" value="MDMPI_C"/>
    <property type="match status" value="1"/>
</dbReference>
<dbReference type="RefSeq" id="WP_212997532.1">
    <property type="nucleotide sequence ID" value="NZ_BAAATW010000008.1"/>
</dbReference>
<organism evidence="3 4">
    <name type="scientific">Winogradskya consettensis</name>
    <dbReference type="NCBI Taxonomy" id="113560"/>
    <lineage>
        <taxon>Bacteria</taxon>
        <taxon>Bacillati</taxon>
        <taxon>Actinomycetota</taxon>
        <taxon>Actinomycetes</taxon>
        <taxon>Micromonosporales</taxon>
        <taxon>Micromonosporaceae</taxon>
        <taxon>Winogradskya</taxon>
    </lineage>
</organism>
<reference evidence="3" key="1">
    <citation type="submission" date="2021-03" db="EMBL/GenBank/DDBJ databases">
        <title>Whole genome shotgun sequence of Actinoplanes consettensis NBRC 14913.</title>
        <authorList>
            <person name="Komaki H."/>
            <person name="Tamura T."/>
        </authorList>
    </citation>
    <scope>NUCLEOTIDE SEQUENCE</scope>
    <source>
        <strain evidence="3">NBRC 14913</strain>
    </source>
</reference>
<evidence type="ECO:0000259" key="1">
    <source>
        <dbReference type="Pfam" id="PF07398"/>
    </source>
</evidence>
<dbReference type="PANTHER" id="PTHR40758:SF1">
    <property type="entry name" value="CONSERVED PROTEIN"/>
    <property type="match status" value="1"/>
</dbReference>
<dbReference type="PANTHER" id="PTHR40758">
    <property type="entry name" value="CONSERVED PROTEIN"/>
    <property type="match status" value="1"/>
</dbReference>
<dbReference type="InterPro" id="IPR024344">
    <property type="entry name" value="MDMPI_metal-binding"/>
</dbReference>